<evidence type="ECO:0000313" key="1">
    <source>
        <dbReference type="EMBL" id="GGK86782.1"/>
    </source>
</evidence>
<evidence type="ECO:0000313" key="2">
    <source>
        <dbReference type="Proteomes" id="UP000604341"/>
    </source>
</evidence>
<reference evidence="2" key="1">
    <citation type="journal article" date="2019" name="Int. J. Syst. Evol. Microbiol.">
        <title>The Global Catalogue of Microorganisms (GCM) 10K type strain sequencing project: providing services to taxonomists for standard genome sequencing and annotation.</title>
        <authorList>
            <consortium name="The Broad Institute Genomics Platform"/>
            <consortium name="The Broad Institute Genome Sequencing Center for Infectious Disease"/>
            <person name="Wu L."/>
            <person name="Ma J."/>
        </authorList>
    </citation>
    <scope>NUCLEOTIDE SEQUENCE [LARGE SCALE GENOMIC DNA]</scope>
    <source>
        <strain evidence="2">JCM 19173</strain>
    </source>
</reference>
<organism evidence="1 2">
    <name type="scientific">Deinococcus radiotolerans</name>
    <dbReference type="NCBI Taxonomy" id="1309407"/>
    <lineage>
        <taxon>Bacteria</taxon>
        <taxon>Thermotogati</taxon>
        <taxon>Deinococcota</taxon>
        <taxon>Deinococci</taxon>
        <taxon>Deinococcales</taxon>
        <taxon>Deinococcaceae</taxon>
        <taxon>Deinococcus</taxon>
    </lineage>
</organism>
<name>A0ABQ2FDE0_9DEIO</name>
<dbReference type="EMBL" id="BMPE01000001">
    <property type="protein sequence ID" value="GGK86782.1"/>
    <property type="molecule type" value="Genomic_DNA"/>
</dbReference>
<comment type="caution">
    <text evidence="1">The sequence shown here is derived from an EMBL/GenBank/DDBJ whole genome shotgun (WGS) entry which is preliminary data.</text>
</comment>
<protein>
    <recommendedName>
        <fullName evidence="3">DUF2169 domain-containing protein</fullName>
    </recommendedName>
</protein>
<sequence length="335" mass="36437">MSGMSETPLWFTAFDPQTQVPLIPVLNRSAVTPDPAWVQCQVGHVPFALVAAGQAEDQVPLRWESREYFGTALRVHWQVAALIGMGSATLPALFHALPLTRCPSLVAVNDLQEALASGLRALDQLTVTRLASLLPSGWYVASLVTVRPSVVVPGGPLDYMTHDLERYWPGDLLQGYWPGADVLPAPPPVSYRAPGWRAPGVFTFLDGRQVPGEDAGVSVLLPIQGAESLNALRVAFYRERLRSGEQPTAVSLQVIEERNSNSQSEGTLLSDLTLSVNVLVDGHHKVQAAALEGAALTVLTFTALPYTATPRVLRAWIERTQRHLARFDTLSRSPE</sequence>
<proteinExistence type="predicted"/>
<gene>
    <name evidence="1" type="ORF">GCM10010844_01560</name>
</gene>
<evidence type="ECO:0008006" key="3">
    <source>
        <dbReference type="Google" id="ProtNLM"/>
    </source>
</evidence>
<accession>A0ABQ2FDE0</accession>
<dbReference type="Proteomes" id="UP000604341">
    <property type="component" value="Unassembled WGS sequence"/>
</dbReference>
<keyword evidence="2" id="KW-1185">Reference proteome</keyword>